<evidence type="ECO:0000313" key="2">
    <source>
        <dbReference type="Proteomes" id="UP000283745"/>
    </source>
</evidence>
<reference evidence="1 2" key="1">
    <citation type="submission" date="2018-08" db="EMBL/GenBank/DDBJ databases">
        <title>A genome reference for cultivated species of the human gut microbiota.</title>
        <authorList>
            <person name="Zou Y."/>
            <person name="Xue W."/>
            <person name="Luo G."/>
        </authorList>
    </citation>
    <scope>NUCLEOTIDE SEQUENCE [LARGE SCALE GENOMIC DNA]</scope>
    <source>
        <strain evidence="1 2">AM28-23</strain>
    </source>
</reference>
<sequence>MKIIVFVAKTGDWLVSFVAAILATVMLLYGGYALWDTAMLYQGAFASGNLMKYKPSVSVDEDDASLEELLAINPDVRGWLTIDGTHVDYPIVQGEDDMEYVNKDVYGEFSLSGTAFLDSENTSDFSDCYNLLFGHHMANGAMFGDVARFTDRTYFEKHQTGRLFYTDGSSVKITLYACLQTDAYDSLVYRPEVRKQENMAELLAYIQKEAVQYRDIGITEQDQLIGLSTCAEAETNGRVILFGRLEKEKQVNQT</sequence>
<dbReference type="InterPro" id="IPR009835">
    <property type="entry name" value="SrtB"/>
</dbReference>
<dbReference type="SUPFAM" id="SSF63817">
    <property type="entry name" value="Sortase"/>
    <property type="match status" value="1"/>
</dbReference>
<accession>A0A414J728</accession>
<proteinExistence type="predicted"/>
<dbReference type="EC" id="3.4.22.71" evidence="1"/>
<dbReference type="Gene3D" id="2.40.260.10">
    <property type="entry name" value="Sortase"/>
    <property type="match status" value="1"/>
</dbReference>
<dbReference type="EMBL" id="QSKF01000005">
    <property type="protein sequence ID" value="RHE40249.1"/>
    <property type="molecule type" value="Genomic_DNA"/>
</dbReference>
<name>A0A414J728_9FIRM</name>
<dbReference type="NCBIfam" id="TIGR03064">
    <property type="entry name" value="sortase_srtB"/>
    <property type="match status" value="1"/>
</dbReference>
<dbReference type="InterPro" id="IPR023365">
    <property type="entry name" value="Sortase_dom-sf"/>
</dbReference>
<protein>
    <submittedName>
        <fullName evidence="1">SrtB family sortase</fullName>
        <ecNumber evidence="1">3.4.22.71</ecNumber>
    </submittedName>
</protein>
<dbReference type="Proteomes" id="UP000283745">
    <property type="component" value="Unassembled WGS sequence"/>
</dbReference>
<gene>
    <name evidence="1" type="primary">srtB</name>
    <name evidence="1" type="ORF">DW740_08105</name>
</gene>
<dbReference type="RefSeq" id="WP_015543217.1">
    <property type="nucleotide sequence ID" value="NZ_CABJFK010000005.1"/>
</dbReference>
<comment type="caution">
    <text evidence="1">The sequence shown here is derived from an EMBL/GenBank/DDBJ whole genome shotgun (WGS) entry which is preliminary data.</text>
</comment>
<evidence type="ECO:0000313" key="1">
    <source>
        <dbReference type="EMBL" id="RHE40249.1"/>
    </source>
</evidence>
<keyword evidence="1" id="KW-0378">Hydrolase</keyword>
<dbReference type="CDD" id="cd05826">
    <property type="entry name" value="Sortase_B"/>
    <property type="match status" value="1"/>
</dbReference>
<organism evidence="1 2">
    <name type="scientific">Blautia obeum</name>
    <dbReference type="NCBI Taxonomy" id="40520"/>
    <lineage>
        <taxon>Bacteria</taxon>
        <taxon>Bacillati</taxon>
        <taxon>Bacillota</taxon>
        <taxon>Clostridia</taxon>
        <taxon>Lachnospirales</taxon>
        <taxon>Lachnospiraceae</taxon>
        <taxon>Blautia</taxon>
    </lineage>
</organism>
<dbReference type="GO" id="GO:0016787">
    <property type="term" value="F:hydrolase activity"/>
    <property type="evidence" value="ECO:0007669"/>
    <property type="project" value="UniProtKB-KW"/>
</dbReference>
<dbReference type="AlphaFoldDB" id="A0A414J728"/>